<dbReference type="GO" id="GO:0008206">
    <property type="term" value="P:bile acid metabolic process"/>
    <property type="evidence" value="ECO:0007669"/>
    <property type="project" value="UniProtKB-ARBA"/>
</dbReference>
<evidence type="ECO:0000259" key="3">
    <source>
        <dbReference type="SMART" id="SM00822"/>
    </source>
</evidence>
<dbReference type="InterPro" id="IPR057326">
    <property type="entry name" value="KR_dom"/>
</dbReference>
<dbReference type="EMBL" id="NFLB01000004">
    <property type="protein sequence ID" value="OUQ05639.1"/>
    <property type="molecule type" value="Genomic_DNA"/>
</dbReference>
<feature type="domain" description="Ketoreductase" evidence="3">
    <location>
        <begin position="7"/>
        <end position="187"/>
    </location>
</feature>
<dbReference type="NCBIfam" id="NF005559">
    <property type="entry name" value="PRK07231.1"/>
    <property type="match status" value="1"/>
</dbReference>
<dbReference type="InterPro" id="IPR020904">
    <property type="entry name" value="Sc_DH/Rdtase_CS"/>
</dbReference>
<dbReference type="Pfam" id="PF13561">
    <property type="entry name" value="adh_short_C2"/>
    <property type="match status" value="1"/>
</dbReference>
<dbReference type="InterPro" id="IPR002347">
    <property type="entry name" value="SDR_fam"/>
</dbReference>
<dbReference type="AlphaFoldDB" id="A0A1Y4QK47"/>
<name>A0A1Y4QK47_9FIRM</name>
<dbReference type="PRINTS" id="PR00081">
    <property type="entry name" value="GDHRDH"/>
</dbReference>
<organism evidence="4 5">
    <name type="scientific">Thomasclavelia spiroformis</name>
    <dbReference type="NCBI Taxonomy" id="29348"/>
    <lineage>
        <taxon>Bacteria</taxon>
        <taxon>Bacillati</taxon>
        <taxon>Bacillota</taxon>
        <taxon>Erysipelotrichia</taxon>
        <taxon>Erysipelotrichales</taxon>
        <taxon>Coprobacillaceae</taxon>
        <taxon>Thomasclavelia</taxon>
    </lineage>
</organism>
<dbReference type="SUPFAM" id="SSF51735">
    <property type="entry name" value="NAD(P)-binding Rossmann-fold domains"/>
    <property type="match status" value="1"/>
</dbReference>
<dbReference type="PANTHER" id="PTHR42760">
    <property type="entry name" value="SHORT-CHAIN DEHYDROGENASES/REDUCTASES FAMILY MEMBER"/>
    <property type="match status" value="1"/>
</dbReference>
<dbReference type="RefSeq" id="WP_087255415.1">
    <property type="nucleotide sequence ID" value="NZ_JAGZXW010000030.1"/>
</dbReference>
<dbReference type="FunFam" id="3.40.50.720:FF:000084">
    <property type="entry name" value="Short-chain dehydrogenase reductase"/>
    <property type="match status" value="1"/>
</dbReference>
<proteinExistence type="inferred from homology"/>
<evidence type="ECO:0000256" key="1">
    <source>
        <dbReference type="ARBA" id="ARBA00006484"/>
    </source>
</evidence>
<sequence>MGKLVGKVALITGASKGIGEGIAKVYARQGANLILCARSDSTQEFCNQLEKQYGIKSIFVKTDVTKMDDCKNAVNKGINTFGKIDILVSNAGVCRLKNFLETDEDDYNFHLDVNVKGAWNICRAILPSMVENKNGKIVIMSSVTGYMVADEGEVGYATSKAALIGLTKSLAREFAKDGINVNAICPGYVDTPMANSIAIQSDANNPESVKQAIADATPLKRLASPEEIGDLAAFLGSDESSYITGTAMVIDGGSTLPETVSVGA</sequence>
<comment type="caution">
    <text evidence="4">The sequence shown here is derived from an EMBL/GenBank/DDBJ whole genome shotgun (WGS) entry which is preliminary data.</text>
</comment>
<comment type="similarity">
    <text evidence="1">Belongs to the short-chain dehydrogenases/reductases (SDR) family.</text>
</comment>
<dbReference type="Proteomes" id="UP000196258">
    <property type="component" value="Unassembled WGS sequence"/>
</dbReference>
<dbReference type="NCBIfam" id="NF009466">
    <property type="entry name" value="PRK12826.1-2"/>
    <property type="match status" value="1"/>
</dbReference>
<dbReference type="GO" id="GO:0016616">
    <property type="term" value="F:oxidoreductase activity, acting on the CH-OH group of donors, NAD or NADP as acceptor"/>
    <property type="evidence" value="ECO:0007669"/>
    <property type="project" value="TreeGrafter"/>
</dbReference>
<dbReference type="PROSITE" id="PS00061">
    <property type="entry name" value="ADH_SHORT"/>
    <property type="match status" value="1"/>
</dbReference>
<dbReference type="Gene3D" id="3.40.50.720">
    <property type="entry name" value="NAD(P)-binding Rossmann-like Domain"/>
    <property type="match status" value="1"/>
</dbReference>
<evidence type="ECO:0000313" key="5">
    <source>
        <dbReference type="Proteomes" id="UP000196258"/>
    </source>
</evidence>
<dbReference type="NCBIfam" id="NF006080">
    <property type="entry name" value="PRK08226.1"/>
    <property type="match status" value="1"/>
</dbReference>
<reference evidence="5" key="1">
    <citation type="submission" date="2017-04" db="EMBL/GenBank/DDBJ databases">
        <title>Function of individual gut microbiota members based on whole genome sequencing of pure cultures obtained from chicken caecum.</title>
        <authorList>
            <person name="Medvecky M."/>
            <person name="Cejkova D."/>
            <person name="Polansky O."/>
            <person name="Karasova D."/>
            <person name="Kubasova T."/>
            <person name="Cizek A."/>
            <person name="Rychlik I."/>
        </authorList>
    </citation>
    <scope>NUCLEOTIDE SEQUENCE [LARGE SCALE GENOMIC DNA]</scope>
    <source>
        <strain evidence="5">An149</strain>
    </source>
</reference>
<evidence type="ECO:0000256" key="2">
    <source>
        <dbReference type="ARBA" id="ARBA00023002"/>
    </source>
</evidence>
<protein>
    <submittedName>
        <fullName evidence="4">NAD(P)-dependent oxidoreductase</fullName>
    </submittedName>
</protein>
<dbReference type="SMART" id="SM00822">
    <property type="entry name" value="PKS_KR"/>
    <property type="match status" value="1"/>
</dbReference>
<keyword evidence="2" id="KW-0560">Oxidoreductase</keyword>
<gene>
    <name evidence="4" type="ORF">B5E91_04290</name>
</gene>
<dbReference type="PRINTS" id="PR00080">
    <property type="entry name" value="SDRFAMILY"/>
</dbReference>
<evidence type="ECO:0000313" key="4">
    <source>
        <dbReference type="EMBL" id="OUQ05639.1"/>
    </source>
</evidence>
<dbReference type="InterPro" id="IPR036291">
    <property type="entry name" value="NAD(P)-bd_dom_sf"/>
</dbReference>
<accession>A0A1Y4QK47</accession>